<comment type="catalytic activity">
    <reaction evidence="8">
        <text>[protein]-L-isoaspartate + S-adenosyl-L-methionine = [protein]-L-isoaspartate alpha-methyl ester + S-adenosyl-L-homocysteine</text>
        <dbReference type="Rhea" id="RHEA:12705"/>
        <dbReference type="Rhea" id="RHEA-COMP:12143"/>
        <dbReference type="Rhea" id="RHEA-COMP:12144"/>
        <dbReference type="ChEBI" id="CHEBI:57856"/>
        <dbReference type="ChEBI" id="CHEBI:59789"/>
        <dbReference type="ChEBI" id="CHEBI:90596"/>
        <dbReference type="ChEBI" id="CHEBI:90598"/>
        <dbReference type="EC" id="2.1.1.77"/>
    </reaction>
    <physiologicalReaction direction="left-to-right" evidence="8">
        <dbReference type="Rhea" id="RHEA:12706"/>
    </physiologicalReaction>
</comment>
<dbReference type="PANTHER" id="PTHR11579">
    <property type="entry name" value="PROTEIN-L-ISOASPARTATE O-METHYLTRANSFERASE"/>
    <property type="match status" value="1"/>
</dbReference>
<evidence type="ECO:0000256" key="9">
    <source>
        <dbReference type="ARBA" id="ARBA00054057"/>
    </source>
</evidence>
<dbReference type="GO" id="GO:0005829">
    <property type="term" value="C:cytosol"/>
    <property type="evidence" value="ECO:0007669"/>
    <property type="project" value="UniProtKB-SubCell"/>
</dbReference>
<dbReference type="EMBL" id="MNAD01001168">
    <property type="protein sequence ID" value="OJT07557.1"/>
    <property type="molecule type" value="Genomic_DNA"/>
</dbReference>
<sequence length="220" mass="23680">MAWRCTGATNAELIANMAKADIIHSDRVTAAMTKVDRANYVRYANDAYEDSPQTIGYGATISAPHMHAHAVEYLLPFLKPGSRVLDVGSGSGYLSAVLYQLLEDPSDPRNKDSKVVGIEHVSELVEWSVGNLRKDGLGSALDKGQIKMIAGDGRKGLPEDGPYDAIHVGAAAPTLPKGLVEQLARPGRMFIPVGTRTQQVLQIDKDADGNVTEKPLFDVL</sequence>
<organism evidence="11 12">
    <name type="scientific">Trametes pubescens</name>
    <name type="common">White-rot fungus</name>
    <dbReference type="NCBI Taxonomy" id="154538"/>
    <lineage>
        <taxon>Eukaryota</taxon>
        <taxon>Fungi</taxon>
        <taxon>Dikarya</taxon>
        <taxon>Basidiomycota</taxon>
        <taxon>Agaricomycotina</taxon>
        <taxon>Agaricomycetes</taxon>
        <taxon>Polyporales</taxon>
        <taxon>Polyporaceae</taxon>
        <taxon>Trametes</taxon>
    </lineage>
</organism>
<keyword evidence="4" id="KW-0963">Cytoplasm</keyword>
<evidence type="ECO:0000313" key="11">
    <source>
        <dbReference type="EMBL" id="OJT07557.1"/>
    </source>
</evidence>
<dbReference type="GO" id="GO:0004719">
    <property type="term" value="F:protein-L-isoaspartate (D-aspartate) O-methyltransferase activity"/>
    <property type="evidence" value="ECO:0007669"/>
    <property type="project" value="UniProtKB-UniRule"/>
</dbReference>
<evidence type="ECO:0000256" key="7">
    <source>
        <dbReference type="ARBA" id="ARBA00022691"/>
    </source>
</evidence>
<dbReference type="SUPFAM" id="SSF53335">
    <property type="entry name" value="S-adenosyl-L-methionine-dependent methyltransferases"/>
    <property type="match status" value="1"/>
</dbReference>
<dbReference type="CDD" id="cd02440">
    <property type="entry name" value="AdoMet_MTases"/>
    <property type="match status" value="1"/>
</dbReference>
<evidence type="ECO:0000256" key="10">
    <source>
        <dbReference type="RuleBase" id="RU003802"/>
    </source>
</evidence>
<keyword evidence="12" id="KW-1185">Reference proteome</keyword>
<name>A0A1M2VIZ7_TRAPU</name>
<comment type="function">
    <text evidence="9">Initiates the repair of damaged proteins by catalyzing methyl esterification of L-isoaspartyl and D-aspartyl residues produced by spontaneous isomerization and racemization of L-aspartyl and L-asparaginyl residues in aging peptides and proteins.</text>
</comment>
<dbReference type="Proteomes" id="UP000184267">
    <property type="component" value="Unassembled WGS sequence"/>
</dbReference>
<dbReference type="AlphaFoldDB" id="A0A1M2VIZ7"/>
<comment type="caution">
    <text evidence="11">The sequence shown here is derived from an EMBL/GenBank/DDBJ whole genome shotgun (WGS) entry which is preliminary data.</text>
</comment>
<dbReference type="STRING" id="154538.A0A1M2VIZ7"/>
<evidence type="ECO:0000256" key="5">
    <source>
        <dbReference type="ARBA" id="ARBA00022603"/>
    </source>
</evidence>
<dbReference type="PANTHER" id="PTHR11579:SF0">
    <property type="entry name" value="PROTEIN-L-ISOASPARTATE(D-ASPARTATE) O-METHYLTRANSFERASE"/>
    <property type="match status" value="1"/>
</dbReference>
<dbReference type="InterPro" id="IPR000682">
    <property type="entry name" value="PCMT"/>
</dbReference>
<evidence type="ECO:0000256" key="6">
    <source>
        <dbReference type="ARBA" id="ARBA00022679"/>
    </source>
</evidence>
<reference evidence="11 12" key="1">
    <citation type="submission" date="2016-10" db="EMBL/GenBank/DDBJ databases">
        <title>Genome sequence of the basidiomycete white-rot fungus Trametes pubescens.</title>
        <authorList>
            <person name="Makela M.R."/>
            <person name="Granchi Z."/>
            <person name="Peng M."/>
            <person name="De Vries R.P."/>
            <person name="Grigoriev I."/>
            <person name="Riley R."/>
            <person name="Hilden K."/>
        </authorList>
    </citation>
    <scope>NUCLEOTIDE SEQUENCE [LARGE SCALE GENOMIC DNA]</scope>
    <source>
        <strain evidence="11 12">FBCC735</strain>
    </source>
</reference>
<proteinExistence type="inferred from homology"/>
<dbReference type="GO" id="GO:0006950">
    <property type="term" value="P:response to stress"/>
    <property type="evidence" value="ECO:0007669"/>
    <property type="project" value="UniProtKB-ARBA"/>
</dbReference>
<keyword evidence="7 10" id="KW-0949">S-adenosyl-L-methionine</keyword>
<keyword evidence="5 10" id="KW-0489">Methyltransferase</keyword>
<gene>
    <name evidence="11" type="ORF">TRAPUB_1580</name>
</gene>
<comment type="subcellular location">
    <subcellularLocation>
        <location evidence="1">Cytoplasm</location>
        <location evidence="1">Cytosol</location>
    </subcellularLocation>
</comment>
<evidence type="ECO:0000256" key="2">
    <source>
        <dbReference type="ARBA" id="ARBA00005369"/>
    </source>
</evidence>
<dbReference type="EC" id="2.1.1.77" evidence="10"/>
<evidence type="ECO:0000313" key="12">
    <source>
        <dbReference type="Proteomes" id="UP000184267"/>
    </source>
</evidence>
<dbReference type="Gene3D" id="3.40.50.150">
    <property type="entry name" value="Vaccinia Virus protein VP39"/>
    <property type="match status" value="1"/>
</dbReference>
<evidence type="ECO:0000256" key="4">
    <source>
        <dbReference type="ARBA" id="ARBA00022490"/>
    </source>
</evidence>
<dbReference type="FunFam" id="3.40.50.150:FF:000235">
    <property type="entry name" value="Protein-L-isoaspartate O-methyltransferase"/>
    <property type="match status" value="1"/>
</dbReference>
<comment type="subunit">
    <text evidence="3">Monomer.</text>
</comment>
<dbReference type="PROSITE" id="PS01279">
    <property type="entry name" value="PCMT"/>
    <property type="match status" value="1"/>
</dbReference>
<dbReference type="OMA" id="HMHASAC"/>
<dbReference type="GO" id="GO:0032259">
    <property type="term" value="P:methylation"/>
    <property type="evidence" value="ECO:0007669"/>
    <property type="project" value="UniProtKB-KW"/>
</dbReference>
<dbReference type="InterPro" id="IPR029063">
    <property type="entry name" value="SAM-dependent_MTases_sf"/>
</dbReference>
<dbReference type="Pfam" id="PF01135">
    <property type="entry name" value="PCMT"/>
    <property type="match status" value="1"/>
</dbReference>
<comment type="similarity">
    <text evidence="2 10">Belongs to the methyltransferase superfamily. L-isoaspartyl/D-aspartyl protein methyltransferase family.</text>
</comment>
<dbReference type="NCBIfam" id="TIGR00080">
    <property type="entry name" value="pimt"/>
    <property type="match status" value="1"/>
</dbReference>
<evidence type="ECO:0000256" key="1">
    <source>
        <dbReference type="ARBA" id="ARBA00004514"/>
    </source>
</evidence>
<evidence type="ECO:0000256" key="8">
    <source>
        <dbReference type="ARBA" id="ARBA00035815"/>
    </source>
</evidence>
<keyword evidence="6 10" id="KW-0808">Transferase</keyword>
<evidence type="ECO:0000256" key="3">
    <source>
        <dbReference type="ARBA" id="ARBA00011245"/>
    </source>
</evidence>
<protein>
    <recommendedName>
        <fullName evidence="10">Protein-L-isoaspartate O-methyltransferase</fullName>
        <ecNumber evidence="10">2.1.1.77</ecNumber>
    </recommendedName>
</protein>
<accession>A0A1M2VIZ7</accession>
<dbReference type="OrthoDB" id="73890at2759"/>